<reference evidence="1 2" key="1">
    <citation type="journal article" date="2014" name="Nat. Genet.">
        <title>Genome sequence of the hot pepper provides insights into the evolution of pungency in Capsicum species.</title>
        <authorList>
            <person name="Kim S."/>
            <person name="Park M."/>
            <person name="Yeom S.I."/>
            <person name="Kim Y.M."/>
            <person name="Lee J.M."/>
            <person name="Lee H.A."/>
            <person name="Seo E."/>
            <person name="Choi J."/>
            <person name="Cheong K."/>
            <person name="Kim K.T."/>
            <person name="Jung K."/>
            <person name="Lee G.W."/>
            <person name="Oh S.K."/>
            <person name="Bae C."/>
            <person name="Kim S.B."/>
            <person name="Lee H.Y."/>
            <person name="Kim S.Y."/>
            <person name="Kim M.S."/>
            <person name="Kang B.C."/>
            <person name="Jo Y.D."/>
            <person name="Yang H.B."/>
            <person name="Jeong H.J."/>
            <person name="Kang W.H."/>
            <person name="Kwon J.K."/>
            <person name="Shin C."/>
            <person name="Lim J.Y."/>
            <person name="Park J.H."/>
            <person name="Huh J.H."/>
            <person name="Kim J.S."/>
            <person name="Kim B.D."/>
            <person name="Cohen O."/>
            <person name="Paran I."/>
            <person name="Suh M.C."/>
            <person name="Lee S.B."/>
            <person name="Kim Y.K."/>
            <person name="Shin Y."/>
            <person name="Noh S.J."/>
            <person name="Park J."/>
            <person name="Seo Y.S."/>
            <person name="Kwon S.Y."/>
            <person name="Kim H.A."/>
            <person name="Park J.M."/>
            <person name="Kim H.J."/>
            <person name="Choi S.B."/>
            <person name="Bosland P.W."/>
            <person name="Reeves G."/>
            <person name="Jo S.H."/>
            <person name="Lee B.W."/>
            <person name="Cho H.T."/>
            <person name="Choi H.S."/>
            <person name="Lee M.S."/>
            <person name="Yu Y."/>
            <person name="Do Choi Y."/>
            <person name="Park B.S."/>
            <person name="van Deynze A."/>
            <person name="Ashrafi H."/>
            <person name="Hill T."/>
            <person name="Kim W.T."/>
            <person name="Pai H.S."/>
            <person name="Ahn H.K."/>
            <person name="Yeam I."/>
            <person name="Giovannoni J.J."/>
            <person name="Rose J.K."/>
            <person name="Sorensen I."/>
            <person name="Lee S.J."/>
            <person name="Kim R.W."/>
            <person name="Choi I.Y."/>
            <person name="Choi B.S."/>
            <person name="Lim J.S."/>
            <person name="Lee Y.H."/>
            <person name="Choi D."/>
        </authorList>
    </citation>
    <scope>NUCLEOTIDE SEQUENCE [LARGE SCALE GENOMIC DNA]</scope>
    <source>
        <strain evidence="2">cv. CM334</strain>
    </source>
</reference>
<dbReference type="EMBL" id="AYRZ02000005">
    <property type="protein sequence ID" value="PHT81894.1"/>
    <property type="molecule type" value="Genomic_DNA"/>
</dbReference>
<comment type="caution">
    <text evidence="1">The sequence shown here is derived from an EMBL/GenBank/DDBJ whole genome shotgun (WGS) entry which is preliminary data.</text>
</comment>
<keyword evidence="2" id="KW-1185">Reference proteome</keyword>
<evidence type="ECO:0000313" key="2">
    <source>
        <dbReference type="Proteomes" id="UP000222542"/>
    </source>
</evidence>
<proteinExistence type="predicted"/>
<organism evidence="1 2">
    <name type="scientific">Capsicum annuum</name>
    <name type="common">Capsicum pepper</name>
    <dbReference type="NCBI Taxonomy" id="4072"/>
    <lineage>
        <taxon>Eukaryota</taxon>
        <taxon>Viridiplantae</taxon>
        <taxon>Streptophyta</taxon>
        <taxon>Embryophyta</taxon>
        <taxon>Tracheophyta</taxon>
        <taxon>Spermatophyta</taxon>
        <taxon>Magnoliopsida</taxon>
        <taxon>eudicotyledons</taxon>
        <taxon>Gunneridae</taxon>
        <taxon>Pentapetalae</taxon>
        <taxon>asterids</taxon>
        <taxon>lamiids</taxon>
        <taxon>Solanales</taxon>
        <taxon>Solanaceae</taxon>
        <taxon>Solanoideae</taxon>
        <taxon>Capsiceae</taxon>
        <taxon>Capsicum</taxon>
    </lineage>
</organism>
<accession>A0A2G2ZIZ2</accession>
<name>A0A2G2ZIZ2_CAPAN</name>
<evidence type="ECO:0000313" key="1">
    <source>
        <dbReference type="EMBL" id="PHT81894.1"/>
    </source>
</evidence>
<dbReference type="Proteomes" id="UP000222542">
    <property type="component" value="Unassembled WGS sequence"/>
</dbReference>
<gene>
    <name evidence="1" type="ORF">T459_14909</name>
</gene>
<dbReference type="Gramene" id="PHT81894">
    <property type="protein sequence ID" value="PHT81894"/>
    <property type="gene ID" value="T459_14909"/>
</dbReference>
<sequence>MKSDQGCARVPHTLATDAQRGFGSAPYVQYLELAPRAASIIHKEEVKINNNSGLNESSNYNEYNLNTLTRIHWKASPVPCFHGAWCHGAMFPWCTVPWIFITAQFGIITWLPVHPALPVLLAQNVLLRVLDSVVRLNEVTASRLTKSVGKEVPVELDSSPTL</sequence>
<dbReference type="AlphaFoldDB" id="A0A2G2ZIZ2"/>
<protein>
    <submittedName>
        <fullName evidence="1">Uncharacterized protein</fullName>
    </submittedName>
</protein>
<reference evidence="1 2" key="2">
    <citation type="journal article" date="2017" name="Genome Biol.">
        <title>New reference genome sequences of hot pepper reveal the massive evolution of plant disease-resistance genes by retroduplication.</title>
        <authorList>
            <person name="Kim S."/>
            <person name="Park J."/>
            <person name="Yeom S.I."/>
            <person name="Kim Y.M."/>
            <person name="Seo E."/>
            <person name="Kim K.T."/>
            <person name="Kim M.S."/>
            <person name="Lee J.M."/>
            <person name="Cheong K."/>
            <person name="Shin H.S."/>
            <person name="Kim S.B."/>
            <person name="Han K."/>
            <person name="Lee J."/>
            <person name="Park M."/>
            <person name="Lee H.A."/>
            <person name="Lee H.Y."/>
            <person name="Lee Y."/>
            <person name="Oh S."/>
            <person name="Lee J.H."/>
            <person name="Choi E."/>
            <person name="Choi E."/>
            <person name="Lee S.E."/>
            <person name="Jeon J."/>
            <person name="Kim H."/>
            <person name="Choi G."/>
            <person name="Song H."/>
            <person name="Lee J."/>
            <person name="Lee S.C."/>
            <person name="Kwon J.K."/>
            <person name="Lee H.Y."/>
            <person name="Koo N."/>
            <person name="Hong Y."/>
            <person name="Kim R.W."/>
            <person name="Kang W.H."/>
            <person name="Huh J.H."/>
            <person name="Kang B.C."/>
            <person name="Yang T.J."/>
            <person name="Lee Y.H."/>
            <person name="Bennetzen J.L."/>
            <person name="Choi D."/>
        </authorList>
    </citation>
    <scope>NUCLEOTIDE SEQUENCE [LARGE SCALE GENOMIC DNA]</scope>
    <source>
        <strain evidence="2">cv. CM334</strain>
    </source>
</reference>